<name>A0ABN6PYW2_NOSCO</name>
<evidence type="ECO:0000256" key="2">
    <source>
        <dbReference type="ARBA" id="ARBA00022692"/>
    </source>
</evidence>
<feature type="domain" description="Translocation and assembly module TamB C-terminal" evidence="7">
    <location>
        <begin position="205"/>
        <end position="384"/>
    </location>
</feature>
<evidence type="ECO:0000313" key="8">
    <source>
        <dbReference type="EMBL" id="BDI15205.1"/>
    </source>
</evidence>
<gene>
    <name evidence="8" type="ORF">ANSO36C_10070</name>
</gene>
<dbReference type="InterPro" id="IPR053022">
    <property type="entry name" value="Chloroplast_translocon_comp"/>
</dbReference>
<keyword evidence="3 6" id="KW-1133">Transmembrane helix</keyword>
<reference evidence="8" key="1">
    <citation type="submission" date="2022-04" db="EMBL/GenBank/DDBJ databases">
        <title>Complete genome sequence of a cyanobacterium, Nostoc sp. SO-36, isolated in Antarctica.</title>
        <authorList>
            <person name="Kanesaki Y."/>
            <person name="Effendi D."/>
            <person name="Sakamoto T."/>
            <person name="Ohtani S."/>
            <person name="Awai K."/>
        </authorList>
    </citation>
    <scope>NUCLEOTIDE SEQUENCE</scope>
    <source>
        <strain evidence="8">SO-36</strain>
    </source>
</reference>
<evidence type="ECO:0000259" key="7">
    <source>
        <dbReference type="Pfam" id="PF04357"/>
    </source>
</evidence>
<dbReference type="EMBL" id="AP025732">
    <property type="protein sequence ID" value="BDI15205.1"/>
    <property type="molecule type" value="Genomic_DNA"/>
</dbReference>
<accession>A0ABN6PYW2</accession>
<evidence type="ECO:0000256" key="3">
    <source>
        <dbReference type="ARBA" id="ARBA00022989"/>
    </source>
</evidence>
<keyword evidence="9" id="KW-1185">Reference proteome</keyword>
<proteinExistence type="predicted"/>
<comment type="subcellular location">
    <subcellularLocation>
        <location evidence="1">Membrane</location>
        <topology evidence="1">Single-pass membrane protein</topology>
    </subcellularLocation>
</comment>
<keyword evidence="2 6" id="KW-0812">Transmembrane</keyword>
<dbReference type="InterPro" id="IPR007452">
    <property type="entry name" value="TamB_C"/>
</dbReference>
<organism evidence="8 9">
    <name type="scientific">Nostoc cf. commune SO-36</name>
    <dbReference type="NCBI Taxonomy" id="449208"/>
    <lineage>
        <taxon>Bacteria</taxon>
        <taxon>Bacillati</taxon>
        <taxon>Cyanobacteriota</taxon>
        <taxon>Cyanophyceae</taxon>
        <taxon>Nostocales</taxon>
        <taxon>Nostocaceae</taxon>
        <taxon>Nostoc</taxon>
    </lineage>
</organism>
<evidence type="ECO:0000256" key="1">
    <source>
        <dbReference type="ARBA" id="ARBA00004167"/>
    </source>
</evidence>
<dbReference type="PANTHER" id="PTHR34457:SF3">
    <property type="entry name" value="PROTEIN TIC236, CHLOROPLASTIC"/>
    <property type="match status" value="1"/>
</dbReference>
<evidence type="ECO:0000256" key="5">
    <source>
        <dbReference type="SAM" id="MobiDB-lite"/>
    </source>
</evidence>
<evidence type="ECO:0000256" key="4">
    <source>
        <dbReference type="ARBA" id="ARBA00023136"/>
    </source>
</evidence>
<protein>
    <recommendedName>
        <fullName evidence="7">Translocation and assembly module TamB C-terminal domain-containing protein</fullName>
    </recommendedName>
</protein>
<keyword evidence="4 6" id="KW-0472">Membrane</keyword>
<dbReference type="Proteomes" id="UP001055453">
    <property type="component" value="Chromosome"/>
</dbReference>
<dbReference type="PANTHER" id="PTHR34457">
    <property type="entry name" value="EMBRYO DEFECTIVE 2410"/>
    <property type="match status" value="1"/>
</dbReference>
<feature type="compositionally biased region" description="Polar residues" evidence="5">
    <location>
        <begin position="1467"/>
        <end position="1488"/>
    </location>
</feature>
<feature type="transmembrane region" description="Helical" evidence="6">
    <location>
        <begin position="20"/>
        <end position="45"/>
    </location>
</feature>
<sequence length="1787" mass="188454">MTRSPNSGNNQEPSNPRLWLLLLGRTSLAVGVVLLIGIAFGAWWARSYIYKDLAPLVQQNLQQLLGRPVKVGNVERFSLSSLRFSSLSIPATPTDQDQVVAKALDVQFSPLELLFTRKLALNVTLVQPNVYIQQDKDGRWVTAQVKAGEGQGFIQTDLETLQIQDGNVELSPASAPTRPKGSVILNQVGGIARFFDQNQRIAYDLNGQLARGGAVKISGETQTKAEQTNLKLQAQNLLASDISRLVELPIALQAGRLDADLGVQIPPKLSEIAVTGTATANQITAKIPNIPQPISNFNGRFIFQDQTVALENLNTNFGKVPILANGTINTQTGFNVSAQIKPISAKNILDTLNVNSPVPASGEVQANIKVDGPLLQPVVSGTVSNTKPIQVDRLQFKTVNTNFRLNVSENASQLTVSNLNLVPAAGGQITGSGQAYIGAKDNVIFNAQVDGVSGDILARNYGVNLPIAIGNVSAKAQITGSIGKQPLNLEISNAQITPPTGGKITANGQIQLAPQGQVGVNIQAQGIPGNAIAQGYNISTPLNLGGISANAKVSGSLGRPLNVNIASVQANPEVGGQVTASGQLLLAPQGRVALNVQAQNLPGDAIARAYNTSPGITIGNVSANANISGTLNNLQAVARVQAPTATYPTTGRVVVAQQGENIVFPNAVFNVAGGTIRATGQLAQQRWQGTVNTSQIQLDRFSPQLRGRLNSNIELAGTTESFQLADIRAAGQIRLSQGVALLAQPLTAHFQWNGQQIIVENASTAGLSANGTIAIQTPPTGAPEIAGFNLNVLAQNFNLQNTGFEIPGDVEVAGLLDFKGQVTGTPDVPQATGNIRLRNFQVSDLAFDPLLTGNVNFQGGQGASLRLAGQQDRIALNLGADYRPTSFLVRRDGAVATGRIEGENLLINAQQFPIALIGGFLPNNQLQPLAGQLSGDLVVNLNNYAIAGDVAIAQPRIGRITADEFRGSINYADGTASLSNGQLQIGDSNIALSGNVQPGNDPQFQFQANFHQARIQRLLQTFNIFDFQDFGTGLELPNLAGAEVLDTESVTLPDADLLTQLAYFSKIVALVAQQQQEERNETASLPTLAELTGTLSGAITANGSLKSGLNVGFNFQGANWQWGDYSINQVVAQGNFADGIVTLSPLSVGINQGLVAFSGQLGTEQLSGNLNVASLPLSLLQPFIEQYPIDITGNINADATLGGSLQDPSARGEVTLANATLNKQPVQAGQVNFDYNNARLNFDSSLLVTGTQPVTITGSVPAPLPFAEVQPDSNQISINANVQNEGLALLNLFTNNQVAWVDGRGQVNLNVQGTLDQPIIIGNATLNDATFSAEALSEPLTNVTGTAQFNGDTVNVQGIQGTYNEGQVSASGILPILQPQQGVVNPLTVSIADKLNFEIAGLYEGGVGGDIVLRGTALKPVIGGEVQLSDGQVIIGNSATGEKKSAATAAANANVINREEFKINVTPTAESNPNPVITPESSTRTATPPNLPIEFADLRLILDDDVRVTSQSFLDSIPGAAVLSQPLLSFDAKGDLTINGTLAKPRPEGVIRLTGGRVSLFSTEFTLERGYEHTARFIPSQGLDPTLDVRLLTIVPEASATNNRILESPLSAEISDVSAINFGTLRTVRVQARVNGPASELGENLELTSEPNRSQGEIVALLGGSILGSFGQADAGQGLTNFASSTILGGLQGTITAIGQAIGFSEFRIFPTPITSNEKTTASILNLSAEGVFDISRNLSASLSRPLSSDESFRYNVLYRLNDEILMRGSTNLGDENQFQVQYETRF</sequence>
<evidence type="ECO:0000256" key="6">
    <source>
        <dbReference type="SAM" id="Phobius"/>
    </source>
</evidence>
<dbReference type="Pfam" id="PF04357">
    <property type="entry name" value="TamB"/>
    <property type="match status" value="2"/>
</dbReference>
<dbReference type="RefSeq" id="WP_251958649.1">
    <property type="nucleotide sequence ID" value="NZ_AP025732.1"/>
</dbReference>
<feature type="region of interest" description="Disordered" evidence="5">
    <location>
        <begin position="1467"/>
        <end position="1489"/>
    </location>
</feature>
<feature type="domain" description="Translocation and assembly module TamB C-terminal" evidence="7">
    <location>
        <begin position="1358"/>
        <end position="1787"/>
    </location>
</feature>
<evidence type="ECO:0000313" key="9">
    <source>
        <dbReference type="Proteomes" id="UP001055453"/>
    </source>
</evidence>